<gene>
    <name evidence="6" type="ORF">DIABBA_LOCUS318</name>
</gene>
<evidence type="ECO:0000313" key="6">
    <source>
        <dbReference type="EMBL" id="CAG9826177.1"/>
    </source>
</evidence>
<dbReference type="CDD" id="cd00190">
    <property type="entry name" value="Tryp_SPc"/>
    <property type="match status" value="1"/>
</dbReference>
<dbReference type="InterPro" id="IPR001314">
    <property type="entry name" value="Peptidase_S1A"/>
</dbReference>
<dbReference type="InterPro" id="IPR001254">
    <property type="entry name" value="Trypsin_dom"/>
</dbReference>
<keyword evidence="3" id="KW-0378">Hydrolase</keyword>
<keyword evidence="3" id="KW-0720">Serine protease</keyword>
<keyword evidence="4" id="KW-0732">Signal</keyword>
<reference evidence="6" key="1">
    <citation type="submission" date="2022-01" db="EMBL/GenBank/DDBJ databases">
        <authorList>
            <person name="King R."/>
        </authorList>
    </citation>
    <scope>NUCLEOTIDE SEQUENCE</scope>
</reference>
<dbReference type="PANTHER" id="PTHR24256">
    <property type="entry name" value="TRYPTASE-RELATED"/>
    <property type="match status" value="1"/>
</dbReference>
<accession>A0A9N9SJV5</accession>
<dbReference type="PRINTS" id="PR00722">
    <property type="entry name" value="CHYMOTRYPSIN"/>
</dbReference>
<dbReference type="GO" id="GO:0004252">
    <property type="term" value="F:serine-type endopeptidase activity"/>
    <property type="evidence" value="ECO:0007669"/>
    <property type="project" value="InterPro"/>
</dbReference>
<feature type="chain" id="PRO_5040283713" description="Peptidase S1 domain-containing protein" evidence="4">
    <location>
        <begin position="19"/>
        <end position="397"/>
    </location>
</feature>
<dbReference type="InterPro" id="IPR051487">
    <property type="entry name" value="Ser/Thr_Proteases_Immune/Dev"/>
</dbReference>
<keyword evidence="3" id="KW-0645">Protease</keyword>
<dbReference type="PROSITE" id="PS00134">
    <property type="entry name" value="TRYPSIN_HIS"/>
    <property type="match status" value="1"/>
</dbReference>
<dbReference type="AlphaFoldDB" id="A0A9N9SJV5"/>
<evidence type="ECO:0000259" key="5">
    <source>
        <dbReference type="PROSITE" id="PS50240"/>
    </source>
</evidence>
<dbReference type="GO" id="GO:0006508">
    <property type="term" value="P:proteolysis"/>
    <property type="evidence" value="ECO:0007669"/>
    <property type="project" value="UniProtKB-KW"/>
</dbReference>
<dbReference type="SMART" id="SM00020">
    <property type="entry name" value="Tryp_SPc"/>
    <property type="match status" value="2"/>
</dbReference>
<dbReference type="EMBL" id="OU898276">
    <property type="protein sequence ID" value="CAG9826177.1"/>
    <property type="molecule type" value="Genomic_DNA"/>
</dbReference>
<keyword evidence="1" id="KW-1015">Disulfide bond</keyword>
<organism evidence="6 7">
    <name type="scientific">Diabrotica balteata</name>
    <name type="common">Banded cucumber beetle</name>
    <dbReference type="NCBI Taxonomy" id="107213"/>
    <lineage>
        <taxon>Eukaryota</taxon>
        <taxon>Metazoa</taxon>
        <taxon>Ecdysozoa</taxon>
        <taxon>Arthropoda</taxon>
        <taxon>Hexapoda</taxon>
        <taxon>Insecta</taxon>
        <taxon>Pterygota</taxon>
        <taxon>Neoptera</taxon>
        <taxon>Endopterygota</taxon>
        <taxon>Coleoptera</taxon>
        <taxon>Polyphaga</taxon>
        <taxon>Cucujiformia</taxon>
        <taxon>Chrysomeloidea</taxon>
        <taxon>Chrysomelidae</taxon>
        <taxon>Galerucinae</taxon>
        <taxon>Diabroticina</taxon>
        <taxon>Diabroticites</taxon>
        <taxon>Diabrotica</taxon>
    </lineage>
</organism>
<dbReference type="PROSITE" id="PS00135">
    <property type="entry name" value="TRYPSIN_SER"/>
    <property type="match status" value="1"/>
</dbReference>
<dbReference type="OrthoDB" id="10061449at2759"/>
<sequence>MLTFILLITCIGIYGAPSEHLGVVGGRNATKGELPYITSYEEYQGEDRNPICGASIITKSWVITAAHCLGGTPKERTWIHAGMIDVNDTDAQRRQVVKTVRHDNFVQFGGDIALIKVDPPFEFNDLVQPIKVPKQDAEVSSGTAILSGWGLHSFMMSTDWSSILQTVELPIIPYEERMGVVGGRNATKGELPYITSYEEYQGNDRDHICGASIITKSWVITAAHCLQYMPKEGSWIHAGIIDVNDTDAQRRQVVKTVIHGYFAQFGGDIALIKVDPPFEFNDLVQPIKVPKQDAEVSSGTAILSGWGLHSFMMSTDWSSMLQTVELPIVPYEGPVTGGKGACYGDSGGPLVQDGVLIGAVSWGTHPCAHDGSVTIYTKVSSYIDWISENIDETMIFV</sequence>
<dbReference type="SUPFAM" id="SSF50494">
    <property type="entry name" value="Trypsin-like serine proteases"/>
    <property type="match status" value="2"/>
</dbReference>
<dbReference type="InterPro" id="IPR033116">
    <property type="entry name" value="TRYPSIN_SER"/>
</dbReference>
<evidence type="ECO:0000256" key="2">
    <source>
        <dbReference type="ARBA" id="ARBA00024195"/>
    </source>
</evidence>
<dbReference type="Pfam" id="PF00089">
    <property type="entry name" value="Trypsin"/>
    <property type="match status" value="2"/>
</dbReference>
<keyword evidence="7" id="KW-1185">Reference proteome</keyword>
<evidence type="ECO:0000256" key="1">
    <source>
        <dbReference type="ARBA" id="ARBA00023157"/>
    </source>
</evidence>
<evidence type="ECO:0000313" key="7">
    <source>
        <dbReference type="Proteomes" id="UP001153709"/>
    </source>
</evidence>
<comment type="similarity">
    <text evidence="2">Belongs to the peptidase S1 family. CLIP subfamily.</text>
</comment>
<protein>
    <recommendedName>
        <fullName evidence="5">Peptidase S1 domain-containing protein</fullName>
    </recommendedName>
</protein>
<evidence type="ECO:0000256" key="4">
    <source>
        <dbReference type="SAM" id="SignalP"/>
    </source>
</evidence>
<dbReference type="InterPro" id="IPR018114">
    <property type="entry name" value="TRYPSIN_HIS"/>
</dbReference>
<dbReference type="PROSITE" id="PS50240">
    <property type="entry name" value="TRYPSIN_DOM"/>
    <property type="match status" value="2"/>
</dbReference>
<name>A0A9N9SJV5_DIABA</name>
<dbReference type="InterPro" id="IPR009003">
    <property type="entry name" value="Peptidase_S1_PA"/>
</dbReference>
<feature type="domain" description="Peptidase S1" evidence="5">
    <location>
        <begin position="23"/>
        <end position="182"/>
    </location>
</feature>
<feature type="domain" description="Peptidase S1" evidence="5">
    <location>
        <begin position="180"/>
        <end position="391"/>
    </location>
</feature>
<dbReference type="Proteomes" id="UP001153709">
    <property type="component" value="Chromosome 1"/>
</dbReference>
<proteinExistence type="inferred from homology"/>
<evidence type="ECO:0000256" key="3">
    <source>
        <dbReference type="RuleBase" id="RU363034"/>
    </source>
</evidence>
<feature type="signal peptide" evidence="4">
    <location>
        <begin position="1"/>
        <end position="18"/>
    </location>
</feature>
<dbReference type="InterPro" id="IPR043504">
    <property type="entry name" value="Peptidase_S1_PA_chymotrypsin"/>
</dbReference>
<dbReference type="Gene3D" id="2.40.10.10">
    <property type="entry name" value="Trypsin-like serine proteases"/>
    <property type="match status" value="5"/>
</dbReference>
<dbReference type="FunFam" id="2.40.10.10:FF:000068">
    <property type="entry name" value="transmembrane protease serine 2"/>
    <property type="match status" value="2"/>
</dbReference>